<comment type="function">
    <text evidence="9">Could be involved in resistance to puromycin, acriflavine and tetraphenylarsonium chloride.</text>
</comment>
<name>A0A1M5LUB5_9GAMM</name>
<comment type="subcellular location">
    <subcellularLocation>
        <location evidence="10">Cell outer membrane</location>
        <topology evidence="10">Lipid-anchor</topology>
    </subcellularLocation>
    <subcellularLocation>
        <location evidence="1">Membrane</location>
    </subcellularLocation>
</comment>
<evidence type="ECO:0000313" key="13">
    <source>
        <dbReference type="Proteomes" id="UP000199758"/>
    </source>
</evidence>
<dbReference type="EMBL" id="FQWZ01000002">
    <property type="protein sequence ID" value="SHG68712.1"/>
    <property type="molecule type" value="Genomic_DNA"/>
</dbReference>
<dbReference type="Pfam" id="PF02321">
    <property type="entry name" value="OEP"/>
    <property type="match status" value="2"/>
</dbReference>
<keyword evidence="4 10" id="KW-0812">Transmembrane</keyword>
<dbReference type="NCBIfam" id="TIGR01845">
    <property type="entry name" value="outer_NodT"/>
    <property type="match status" value="1"/>
</dbReference>
<dbReference type="STRING" id="490188.SAMN04488068_1100"/>
<evidence type="ECO:0000256" key="10">
    <source>
        <dbReference type="RuleBase" id="RU362097"/>
    </source>
</evidence>
<evidence type="ECO:0000256" key="11">
    <source>
        <dbReference type="SAM" id="Coils"/>
    </source>
</evidence>
<evidence type="ECO:0000256" key="7">
    <source>
        <dbReference type="ARBA" id="ARBA00023139"/>
    </source>
</evidence>
<comment type="similarity">
    <text evidence="2 10">Belongs to the outer membrane factor (OMF) (TC 1.B.17) family.</text>
</comment>
<evidence type="ECO:0000256" key="4">
    <source>
        <dbReference type="ARBA" id="ARBA00022692"/>
    </source>
</evidence>
<evidence type="ECO:0000256" key="8">
    <source>
        <dbReference type="ARBA" id="ARBA00023288"/>
    </source>
</evidence>
<feature type="signal peptide" evidence="10">
    <location>
        <begin position="1"/>
        <end position="24"/>
    </location>
</feature>
<proteinExistence type="inferred from homology"/>
<dbReference type="OrthoDB" id="9770517at2"/>
<keyword evidence="3 10" id="KW-1134">Transmembrane beta strand</keyword>
<evidence type="ECO:0000256" key="2">
    <source>
        <dbReference type="ARBA" id="ARBA00007613"/>
    </source>
</evidence>
<dbReference type="PROSITE" id="PS51257">
    <property type="entry name" value="PROKAR_LIPOPROTEIN"/>
    <property type="match status" value="1"/>
</dbReference>
<evidence type="ECO:0000256" key="5">
    <source>
        <dbReference type="ARBA" id="ARBA00022729"/>
    </source>
</evidence>
<evidence type="ECO:0000256" key="1">
    <source>
        <dbReference type="ARBA" id="ARBA00004370"/>
    </source>
</evidence>
<evidence type="ECO:0000256" key="3">
    <source>
        <dbReference type="ARBA" id="ARBA00022452"/>
    </source>
</evidence>
<dbReference type="Proteomes" id="UP000199758">
    <property type="component" value="Unassembled WGS sequence"/>
</dbReference>
<sequence length="506" mass="53090">MHVPRRLSAHGPRIALGASLALLAGGCVTAPTSAPTVETVAEETLGLGSAARAPVDPQWWKGFGDRQLDALIDEALAHNPTLDEALSRVRAAQAQAQAVGAPLRPGLTLDGQEVRQRLSENYTAPPRSLGFPAGGGGTYWVGQLAVNLNWDLDFWGRQASLLKASQAQQRAADLDVAAARLALSGAIAQAYVDLYRAYALADVADAAIAQRQALLKLAQSRVRAGLDNELDQRTAEALLPQAKLARLQADDARELAVHRLAALAGHGADYYAQIQRPQIQLDTALPLPDALPIDLLAHRPDVLAARARVDATRAGSEAARAAFYPDISLNAFAGFQSVGLDQLFDAGSRVYGAGPTLHLPIFDSQRLKAKYHGATADLDAAVAAYNDAVLGAVHDVSDQLSRRDSLLLQREQAQQTLQAARKALALASSRYRAGLATQRAALDAESQVLSSERDLISVESALVIARVSLLLTLGGSFEPPADAVADDAAPSPSSLSSAAAVAGAAS</sequence>
<evidence type="ECO:0000256" key="6">
    <source>
        <dbReference type="ARBA" id="ARBA00023136"/>
    </source>
</evidence>
<evidence type="ECO:0000256" key="9">
    <source>
        <dbReference type="ARBA" id="ARBA00037313"/>
    </source>
</evidence>
<dbReference type="AlphaFoldDB" id="A0A1M5LUB5"/>
<keyword evidence="7 10" id="KW-0564">Palmitate</keyword>
<dbReference type="InterPro" id="IPR003423">
    <property type="entry name" value="OMP_efflux"/>
</dbReference>
<evidence type="ECO:0000313" key="12">
    <source>
        <dbReference type="EMBL" id="SHG68712.1"/>
    </source>
</evidence>
<dbReference type="Gene3D" id="1.20.1600.10">
    <property type="entry name" value="Outer membrane efflux proteins (OEP)"/>
    <property type="match status" value="1"/>
</dbReference>
<dbReference type="PANTHER" id="PTHR30203:SF20">
    <property type="entry name" value="MULTIDRUG RESISTANCE OUTER MEMBRANE PROTEIN MDTP-RELATED"/>
    <property type="match status" value="1"/>
</dbReference>
<accession>A0A1M5LUB5</accession>
<keyword evidence="6 10" id="KW-0472">Membrane</keyword>
<organism evidence="12 13">
    <name type="scientific">Hydrocarboniphaga daqingensis</name>
    <dbReference type="NCBI Taxonomy" id="490188"/>
    <lineage>
        <taxon>Bacteria</taxon>
        <taxon>Pseudomonadati</taxon>
        <taxon>Pseudomonadota</taxon>
        <taxon>Gammaproteobacteria</taxon>
        <taxon>Nevskiales</taxon>
        <taxon>Nevskiaceae</taxon>
        <taxon>Hydrocarboniphaga</taxon>
    </lineage>
</organism>
<dbReference type="SUPFAM" id="SSF56954">
    <property type="entry name" value="Outer membrane efflux proteins (OEP)"/>
    <property type="match status" value="1"/>
</dbReference>
<protein>
    <submittedName>
        <fullName evidence="12">Efflux transporter, outer membrane factor (OMF) lipoprotein, NodT family</fullName>
    </submittedName>
</protein>
<reference evidence="12 13" key="1">
    <citation type="submission" date="2016-11" db="EMBL/GenBank/DDBJ databases">
        <authorList>
            <person name="Jaros S."/>
            <person name="Januszkiewicz K."/>
            <person name="Wedrychowicz H."/>
        </authorList>
    </citation>
    <scope>NUCLEOTIDE SEQUENCE [LARGE SCALE GENOMIC DNA]</scope>
    <source>
        <strain evidence="12 13">CGMCC 1.7049</strain>
    </source>
</reference>
<dbReference type="PANTHER" id="PTHR30203">
    <property type="entry name" value="OUTER MEMBRANE CATION EFFLUX PROTEIN"/>
    <property type="match status" value="1"/>
</dbReference>
<keyword evidence="11" id="KW-0175">Coiled coil</keyword>
<feature type="coiled-coil region" evidence="11">
    <location>
        <begin position="403"/>
        <end position="430"/>
    </location>
</feature>
<keyword evidence="5 10" id="KW-0732">Signal</keyword>
<dbReference type="RefSeq" id="WP_072895014.1">
    <property type="nucleotide sequence ID" value="NZ_FQWZ01000002.1"/>
</dbReference>
<dbReference type="Gene3D" id="2.20.200.10">
    <property type="entry name" value="Outer membrane efflux proteins (OEP)"/>
    <property type="match status" value="1"/>
</dbReference>
<keyword evidence="13" id="KW-1185">Reference proteome</keyword>
<keyword evidence="8 10" id="KW-0449">Lipoprotein</keyword>
<dbReference type="GO" id="GO:0009279">
    <property type="term" value="C:cell outer membrane"/>
    <property type="evidence" value="ECO:0007669"/>
    <property type="project" value="UniProtKB-SubCell"/>
</dbReference>
<dbReference type="InterPro" id="IPR010131">
    <property type="entry name" value="MdtP/NodT-like"/>
</dbReference>
<dbReference type="GO" id="GO:0015562">
    <property type="term" value="F:efflux transmembrane transporter activity"/>
    <property type="evidence" value="ECO:0007669"/>
    <property type="project" value="InterPro"/>
</dbReference>
<feature type="chain" id="PRO_5011810557" evidence="10">
    <location>
        <begin position="25"/>
        <end position="506"/>
    </location>
</feature>
<gene>
    <name evidence="12" type="ORF">SAMN04488068_1100</name>
</gene>